<dbReference type="PANTHER" id="PTHR30328">
    <property type="entry name" value="TRANSCRIPTIONAL REPRESSOR"/>
    <property type="match status" value="1"/>
</dbReference>
<dbReference type="InterPro" id="IPR050109">
    <property type="entry name" value="HTH-type_TetR-like_transc_reg"/>
</dbReference>
<dbReference type="EMBL" id="FWXI01000017">
    <property type="protein sequence ID" value="SMC99365.1"/>
    <property type="molecule type" value="Genomic_DNA"/>
</dbReference>
<dbReference type="Pfam" id="PF00440">
    <property type="entry name" value="TetR_N"/>
    <property type="match status" value="1"/>
</dbReference>
<dbReference type="InterPro" id="IPR009057">
    <property type="entry name" value="Homeodomain-like_sf"/>
</dbReference>
<evidence type="ECO:0000259" key="3">
    <source>
        <dbReference type="PROSITE" id="PS50977"/>
    </source>
</evidence>
<dbReference type="PROSITE" id="PS01081">
    <property type="entry name" value="HTH_TETR_1"/>
    <property type="match status" value="1"/>
</dbReference>
<dbReference type="InterPro" id="IPR041474">
    <property type="entry name" value="NicS_C"/>
</dbReference>
<evidence type="ECO:0000313" key="4">
    <source>
        <dbReference type="EMBL" id="SMC99365.1"/>
    </source>
</evidence>
<feature type="DNA-binding region" description="H-T-H motif" evidence="2">
    <location>
        <begin position="26"/>
        <end position="45"/>
    </location>
</feature>
<dbReference type="InterPro" id="IPR036271">
    <property type="entry name" value="Tet_transcr_reg_TetR-rel_C_sf"/>
</dbReference>
<accession>A0A1W2DP97</accession>
<sequence>MEKDTKEKLIEAGEKLFAEKGLSGVSIRELSKEAGANSALISYHFGGKEGLYLAVLELQFSPINILMNSVMGIEATPTEKIISYARSVAIIHGKMPFLTKFIMGEMLNPSRFFEPVIRKYIQRIYAFLTATLTEGIACGEFRKDMDVNSGALALAGMMNFYFISRPITRHFLSGDPNQAENYVVQAVEIFLSGVKNHDGQ</sequence>
<dbReference type="InterPro" id="IPR023772">
    <property type="entry name" value="DNA-bd_HTH_TetR-type_CS"/>
</dbReference>
<dbReference type="PRINTS" id="PR00455">
    <property type="entry name" value="HTHTETR"/>
</dbReference>
<reference evidence="4 5" key="1">
    <citation type="submission" date="2017-04" db="EMBL/GenBank/DDBJ databases">
        <authorList>
            <person name="Afonso C.L."/>
            <person name="Miller P.J."/>
            <person name="Scott M.A."/>
            <person name="Spackman E."/>
            <person name="Goraichik I."/>
            <person name="Dimitrov K.M."/>
            <person name="Suarez D.L."/>
            <person name="Swayne D.E."/>
        </authorList>
    </citation>
    <scope>NUCLEOTIDE SEQUENCE [LARGE SCALE GENOMIC DNA]</scope>
    <source>
        <strain evidence="4 5">DSM 5090</strain>
    </source>
</reference>
<keyword evidence="1 2" id="KW-0238">DNA-binding</keyword>
<organism evidence="4 5">
    <name type="scientific">Sporomusa malonica</name>
    <dbReference type="NCBI Taxonomy" id="112901"/>
    <lineage>
        <taxon>Bacteria</taxon>
        <taxon>Bacillati</taxon>
        <taxon>Bacillota</taxon>
        <taxon>Negativicutes</taxon>
        <taxon>Selenomonadales</taxon>
        <taxon>Sporomusaceae</taxon>
        <taxon>Sporomusa</taxon>
    </lineage>
</organism>
<evidence type="ECO:0000313" key="5">
    <source>
        <dbReference type="Proteomes" id="UP000192738"/>
    </source>
</evidence>
<dbReference type="InterPro" id="IPR001647">
    <property type="entry name" value="HTH_TetR"/>
</dbReference>
<name>A0A1W2DP97_9FIRM</name>
<proteinExistence type="predicted"/>
<evidence type="ECO:0000256" key="1">
    <source>
        <dbReference type="ARBA" id="ARBA00023125"/>
    </source>
</evidence>
<keyword evidence="5" id="KW-1185">Reference proteome</keyword>
<dbReference type="Gene3D" id="1.10.10.60">
    <property type="entry name" value="Homeodomain-like"/>
    <property type="match status" value="1"/>
</dbReference>
<dbReference type="RefSeq" id="WP_176215572.1">
    <property type="nucleotide sequence ID" value="NZ_CP155572.1"/>
</dbReference>
<dbReference type="Pfam" id="PF17938">
    <property type="entry name" value="TetR_C_29"/>
    <property type="match status" value="1"/>
</dbReference>
<dbReference type="SUPFAM" id="SSF46689">
    <property type="entry name" value="Homeodomain-like"/>
    <property type="match status" value="1"/>
</dbReference>
<dbReference type="GO" id="GO:0006355">
    <property type="term" value="P:regulation of DNA-templated transcription"/>
    <property type="evidence" value="ECO:0007669"/>
    <property type="project" value="UniProtKB-ARBA"/>
</dbReference>
<dbReference type="Proteomes" id="UP000192738">
    <property type="component" value="Unassembled WGS sequence"/>
</dbReference>
<dbReference type="PROSITE" id="PS50977">
    <property type="entry name" value="HTH_TETR_2"/>
    <property type="match status" value="1"/>
</dbReference>
<dbReference type="PANTHER" id="PTHR30328:SF54">
    <property type="entry name" value="HTH-TYPE TRANSCRIPTIONAL REPRESSOR SCO4008"/>
    <property type="match status" value="1"/>
</dbReference>
<protein>
    <submittedName>
        <fullName evidence="4">Transcriptional regulator, TetR family</fullName>
    </submittedName>
</protein>
<feature type="domain" description="HTH tetR-type" evidence="3">
    <location>
        <begin position="3"/>
        <end position="63"/>
    </location>
</feature>
<dbReference type="AlphaFoldDB" id="A0A1W2DP97"/>
<evidence type="ECO:0000256" key="2">
    <source>
        <dbReference type="PROSITE-ProRule" id="PRU00335"/>
    </source>
</evidence>
<dbReference type="GO" id="GO:0003677">
    <property type="term" value="F:DNA binding"/>
    <property type="evidence" value="ECO:0007669"/>
    <property type="project" value="UniProtKB-UniRule"/>
</dbReference>
<dbReference type="STRING" id="112901.SAMN04488500_11747"/>
<dbReference type="Gene3D" id="1.10.357.10">
    <property type="entry name" value="Tetracycline Repressor, domain 2"/>
    <property type="match status" value="1"/>
</dbReference>
<gene>
    <name evidence="4" type="ORF">SAMN04488500_11747</name>
</gene>
<dbReference type="SUPFAM" id="SSF48498">
    <property type="entry name" value="Tetracyclin repressor-like, C-terminal domain"/>
    <property type="match status" value="1"/>
</dbReference>